<evidence type="ECO:0000313" key="3">
    <source>
        <dbReference type="Proteomes" id="UP000184603"/>
    </source>
</evidence>
<keyword evidence="3" id="KW-1185">Reference proteome</keyword>
<keyword evidence="1" id="KW-0963">Cytoplasm</keyword>
<evidence type="ECO:0000313" key="2">
    <source>
        <dbReference type="EMBL" id="SHO45935.1"/>
    </source>
</evidence>
<dbReference type="SUPFAM" id="SSF142338">
    <property type="entry name" value="CofD-like"/>
    <property type="match status" value="1"/>
</dbReference>
<evidence type="ECO:0000256" key="1">
    <source>
        <dbReference type="ARBA" id="ARBA00022490"/>
    </source>
</evidence>
<accession>A0A1M7Y263</accession>
<dbReference type="InterPro" id="IPR002882">
    <property type="entry name" value="CofD"/>
</dbReference>
<dbReference type="RefSeq" id="WP_073612600.1">
    <property type="nucleotide sequence ID" value="NZ_FRFE01000004.1"/>
</dbReference>
<protein>
    <recommendedName>
        <fullName evidence="4">YvcK family protein</fullName>
    </recommendedName>
</protein>
<reference evidence="2 3" key="1">
    <citation type="submission" date="2016-12" db="EMBL/GenBank/DDBJ databases">
        <authorList>
            <person name="Song W.-J."/>
            <person name="Kurnit D.M."/>
        </authorList>
    </citation>
    <scope>NUCLEOTIDE SEQUENCE [LARGE SCALE GENOMIC DNA]</scope>
    <source>
        <strain evidence="2 3">DSM 18488</strain>
    </source>
</reference>
<proteinExistence type="predicted"/>
<dbReference type="STRING" id="1121416.SAMN02745220_01267"/>
<dbReference type="GO" id="GO:0043743">
    <property type="term" value="F:LPPG:FO 2-phospho-L-lactate transferase activity"/>
    <property type="evidence" value="ECO:0007669"/>
    <property type="project" value="InterPro"/>
</dbReference>
<dbReference type="Pfam" id="PF01933">
    <property type="entry name" value="CofD"/>
    <property type="match status" value="1"/>
</dbReference>
<name>A0A1M7Y263_9BACT</name>
<sequence length="777" mass="87029">MAFQDDTAGSKDVDVVTRMEALRKLQVSPLDLLPHKGLREKLIDLVLNGEPLHHSQEVARLFASLLETLENDRVDQARVVVFGGGTGLSNIIGGDCRSEGWARAPFRGLKEIFPRTRSVVCVTDDGGSTGEMMKDLPLVAIGDIRHVLLSSIQLAVLQRTYQVSVTRARQITSELSRLFNFRFNDSPETPEDLISRTGANMELLPRGLREVLRDLVTRIFNDSRLACTLKRSQCLGNLIVAAAIYRFIDPEISTEDLTLAPELLHDPIFAGLQYLALALGTGSRAVMPCTTTPSQLRVVYANGVMTTGESKSSGSRRGVPVESAHVDFCGEPLVHPEIVSDIEEADILIFAPGSLYSSIIPVFKVPGFADAVRKNSKALKILISNLWVQAGETDLSMADPERKFRVSDMIRAYDRNIPGGTEGLFNEVLCLSLKDVPASVIQSYAVEGKIPIYLDREVVRDMGFTPVECGIYSKQALAERGVIQHDPAMLATAVKVLYSGAACFQQPEQQATDISNTPRIWCSDFPSRVNMLPNLKYKRIQEKISVLHIDCSERCNETCYGGIAAIKEILCEIIWKHHDIPLRHLDYIAGVRCVAVDHWNRDQQWDNVYSFYDPSDRFIKIRKDQFIDRTKIEVALLIALGESLLGDYAASKVMEEVEKDGVVLGKVYHLAIKGEKERNCYFTTSQLSEFMRLARMHEVQAGQHYTRLINGDEGFTPPGLLMGLTYTWYLENRLATHIEYKMTVMKIPQTDLIPEQKRMVGRREHIISFFRDVVFCG</sequence>
<evidence type="ECO:0008006" key="4">
    <source>
        <dbReference type="Google" id="ProtNLM"/>
    </source>
</evidence>
<dbReference type="Proteomes" id="UP000184603">
    <property type="component" value="Unassembled WGS sequence"/>
</dbReference>
<dbReference type="PANTHER" id="PTHR30135">
    <property type="entry name" value="UNCHARACTERIZED PROTEIN YVCK-RELATED"/>
    <property type="match status" value="1"/>
</dbReference>
<dbReference type="Gene3D" id="3.40.50.10680">
    <property type="entry name" value="CofD-like domains"/>
    <property type="match status" value="1"/>
</dbReference>
<dbReference type="AlphaFoldDB" id="A0A1M7Y263"/>
<dbReference type="InterPro" id="IPR038136">
    <property type="entry name" value="CofD-like_dom_sf"/>
</dbReference>
<dbReference type="PANTHER" id="PTHR30135:SF3">
    <property type="entry name" value="GLUCONEOGENESIS FACTOR-RELATED"/>
    <property type="match status" value="1"/>
</dbReference>
<gene>
    <name evidence="2" type="ORF">SAMN02745220_01267</name>
</gene>
<organism evidence="2 3">
    <name type="scientific">Desulfopila aestuarii DSM 18488</name>
    <dbReference type="NCBI Taxonomy" id="1121416"/>
    <lineage>
        <taxon>Bacteria</taxon>
        <taxon>Pseudomonadati</taxon>
        <taxon>Thermodesulfobacteriota</taxon>
        <taxon>Desulfobulbia</taxon>
        <taxon>Desulfobulbales</taxon>
        <taxon>Desulfocapsaceae</taxon>
        <taxon>Desulfopila</taxon>
    </lineage>
</organism>
<dbReference type="EMBL" id="FRFE01000004">
    <property type="protein sequence ID" value="SHO45935.1"/>
    <property type="molecule type" value="Genomic_DNA"/>
</dbReference>
<dbReference type="OrthoDB" id="9783842at2"/>
<dbReference type="InterPro" id="IPR010119">
    <property type="entry name" value="Gluconeogen_factor"/>
</dbReference>